<evidence type="ECO:0000313" key="3">
    <source>
        <dbReference type="Proteomes" id="UP000794436"/>
    </source>
</evidence>
<gene>
    <name evidence="2" type="ORF">Poli38472_008246</name>
</gene>
<comment type="caution">
    <text evidence="2">The sequence shown here is derived from an EMBL/GenBank/DDBJ whole genome shotgun (WGS) entry which is preliminary data.</text>
</comment>
<sequence>MIRSKTQFKMEWFFSYVMPTALYSGFANTIPGKHHKKQAAQLKKLTRRAETLYKVFKPFGKRQWVFTTDSMDILAKAVESTNAPDSWLISTKSIDWERYITSYCFGLKKYMLHEDVSKED</sequence>
<dbReference type="OrthoDB" id="429813at2759"/>
<dbReference type="EMBL" id="SPLM01000037">
    <property type="protein sequence ID" value="TMW65604.1"/>
    <property type="molecule type" value="Genomic_DNA"/>
</dbReference>
<dbReference type="InterPro" id="IPR033640">
    <property type="entry name" value="FAR_C"/>
</dbReference>
<proteinExistence type="predicted"/>
<feature type="domain" description="Fatty acyl-CoA reductase C-terminal" evidence="1">
    <location>
        <begin position="34"/>
        <end position="114"/>
    </location>
</feature>
<name>A0A8K1CLA0_PYTOL</name>
<dbReference type="Proteomes" id="UP000794436">
    <property type="component" value="Unassembled WGS sequence"/>
</dbReference>
<accession>A0A8K1CLA0</accession>
<dbReference type="AlphaFoldDB" id="A0A8K1CLA0"/>
<evidence type="ECO:0000313" key="2">
    <source>
        <dbReference type="EMBL" id="TMW65604.1"/>
    </source>
</evidence>
<dbReference type="Pfam" id="PF03015">
    <property type="entry name" value="Sterile"/>
    <property type="match status" value="1"/>
</dbReference>
<reference evidence="2" key="1">
    <citation type="submission" date="2019-03" db="EMBL/GenBank/DDBJ databases">
        <title>Long read genome sequence of the mycoparasitic Pythium oligandrum ATCC 38472 isolated from sugarbeet rhizosphere.</title>
        <authorList>
            <person name="Gaulin E."/>
        </authorList>
    </citation>
    <scope>NUCLEOTIDE SEQUENCE</scope>
    <source>
        <strain evidence="2">ATCC 38472_TT</strain>
    </source>
</reference>
<protein>
    <recommendedName>
        <fullName evidence="1">Fatty acyl-CoA reductase C-terminal domain-containing protein</fullName>
    </recommendedName>
</protein>
<keyword evidence="3" id="KW-1185">Reference proteome</keyword>
<evidence type="ECO:0000259" key="1">
    <source>
        <dbReference type="Pfam" id="PF03015"/>
    </source>
</evidence>
<organism evidence="2 3">
    <name type="scientific">Pythium oligandrum</name>
    <name type="common">Mycoparasitic fungus</name>
    <dbReference type="NCBI Taxonomy" id="41045"/>
    <lineage>
        <taxon>Eukaryota</taxon>
        <taxon>Sar</taxon>
        <taxon>Stramenopiles</taxon>
        <taxon>Oomycota</taxon>
        <taxon>Peronosporomycetes</taxon>
        <taxon>Pythiales</taxon>
        <taxon>Pythiaceae</taxon>
        <taxon>Pythium</taxon>
    </lineage>
</organism>